<feature type="domain" description="C2H2-type" evidence="3">
    <location>
        <begin position="399"/>
        <end position="428"/>
    </location>
</feature>
<reference evidence="4" key="1">
    <citation type="submission" date="2020-11" db="EMBL/GenBank/DDBJ databases">
        <authorList>
            <consortium name="DOE Joint Genome Institute"/>
            <person name="Ahrendt S."/>
            <person name="Riley R."/>
            <person name="Andreopoulos W."/>
            <person name="Labutti K."/>
            <person name="Pangilinan J."/>
            <person name="Ruiz-Duenas F.J."/>
            <person name="Barrasa J.M."/>
            <person name="Sanchez-Garcia M."/>
            <person name="Camarero S."/>
            <person name="Miyauchi S."/>
            <person name="Serrano A."/>
            <person name="Linde D."/>
            <person name="Babiker R."/>
            <person name="Drula E."/>
            <person name="Ayuso-Fernandez I."/>
            <person name="Pacheco R."/>
            <person name="Padilla G."/>
            <person name="Ferreira P."/>
            <person name="Barriuso J."/>
            <person name="Kellner H."/>
            <person name="Castanera R."/>
            <person name="Alfaro M."/>
            <person name="Ramirez L."/>
            <person name="Pisabarro A.G."/>
            <person name="Kuo A."/>
            <person name="Tritt A."/>
            <person name="Lipzen A."/>
            <person name="He G."/>
            <person name="Yan M."/>
            <person name="Ng V."/>
            <person name="Cullen D."/>
            <person name="Martin F."/>
            <person name="Rosso M.-N."/>
            <person name="Henrissat B."/>
            <person name="Hibbett D."/>
            <person name="Martinez A.T."/>
            <person name="Grigoriev I.V."/>
        </authorList>
    </citation>
    <scope>NUCLEOTIDE SEQUENCE</scope>
    <source>
        <strain evidence="4">CIRM-BRFM 674</strain>
    </source>
</reference>
<dbReference type="InterPro" id="IPR013087">
    <property type="entry name" value="Znf_C2H2_type"/>
</dbReference>
<accession>A0A9P5YPM8</accession>
<comment type="caution">
    <text evidence="4">The sequence shown here is derived from an EMBL/GenBank/DDBJ whole genome shotgun (WGS) entry which is preliminary data.</text>
</comment>
<keyword evidence="5" id="KW-1185">Reference proteome</keyword>
<dbReference type="AlphaFoldDB" id="A0A9P5YPM8"/>
<dbReference type="EMBL" id="MU155644">
    <property type="protein sequence ID" value="KAF9471661.1"/>
    <property type="molecule type" value="Genomic_DNA"/>
</dbReference>
<organism evidence="4 5">
    <name type="scientific">Pholiota conissans</name>
    <dbReference type="NCBI Taxonomy" id="109636"/>
    <lineage>
        <taxon>Eukaryota</taxon>
        <taxon>Fungi</taxon>
        <taxon>Dikarya</taxon>
        <taxon>Basidiomycota</taxon>
        <taxon>Agaricomycotina</taxon>
        <taxon>Agaricomycetes</taxon>
        <taxon>Agaricomycetidae</taxon>
        <taxon>Agaricales</taxon>
        <taxon>Agaricineae</taxon>
        <taxon>Strophariaceae</taxon>
        <taxon>Pholiota</taxon>
    </lineage>
</organism>
<evidence type="ECO:0000313" key="5">
    <source>
        <dbReference type="Proteomes" id="UP000807469"/>
    </source>
</evidence>
<feature type="compositionally biased region" description="Low complexity" evidence="2">
    <location>
        <begin position="54"/>
        <end position="63"/>
    </location>
</feature>
<proteinExistence type="predicted"/>
<dbReference type="GO" id="GO:0008270">
    <property type="term" value="F:zinc ion binding"/>
    <property type="evidence" value="ECO:0007669"/>
    <property type="project" value="UniProtKB-KW"/>
</dbReference>
<dbReference type="PROSITE" id="PS50157">
    <property type="entry name" value="ZINC_FINGER_C2H2_2"/>
    <property type="match status" value="1"/>
</dbReference>
<name>A0A9P5YPM8_9AGAR</name>
<feature type="region of interest" description="Disordered" evidence="2">
    <location>
        <begin position="1"/>
        <end position="69"/>
    </location>
</feature>
<evidence type="ECO:0000256" key="2">
    <source>
        <dbReference type="SAM" id="MobiDB-lite"/>
    </source>
</evidence>
<gene>
    <name evidence="4" type="ORF">BDN70DRAFT_887853</name>
</gene>
<feature type="compositionally biased region" description="Polar residues" evidence="2">
    <location>
        <begin position="37"/>
        <end position="47"/>
    </location>
</feature>
<dbReference type="PROSITE" id="PS00028">
    <property type="entry name" value="ZINC_FINGER_C2H2_1"/>
    <property type="match status" value="1"/>
</dbReference>
<sequence length="474" mass="52204">MDSSFHPTRPSRTPRASLDLNTGGGRQHDRGLLSILADTTRNGTSPTDTDDGAPSPTTYTTSPGGDGQQNIFAIHDTSRPSAYVPSRYITEDAFFNKLFYNSYAEVDDFIIPDICDTGGASLRSAQRTTTSPAHEDRHQNFPSYHDQQRTGNVAPLSATINQEFPGLETETSFIGTSERHQDYSFQTSSGKESSISMYGPGSDAGMNSNVPPPEIPAPSLKLYHEEEKPGHDPPYYFTESVGPAGSVSPSSATANIMPGIHQIMSDISLQYSNTTTQTRPHVPVFRLEDLMHNSDIMIVGRDQPQPQYIPLIQKPSEELQLVFLSFLMQNAHSILSFVTSPDEASMAPIRTAFEKDLLQRGLAPPQAEIRELFSHFRPVIGTVAGRQERNNKKVNDTKVTCPFTFCQSPFTRKGGLKNHLSAHFALAPRPCLRCGKALPISSHRRHEGNCKGPRAKLSGPQGLKFPLDKFFRLS</sequence>
<keyword evidence="1" id="KW-0479">Metal-binding</keyword>
<evidence type="ECO:0000259" key="3">
    <source>
        <dbReference type="PROSITE" id="PS50157"/>
    </source>
</evidence>
<protein>
    <recommendedName>
        <fullName evidence="3">C2H2-type domain-containing protein</fullName>
    </recommendedName>
</protein>
<evidence type="ECO:0000256" key="1">
    <source>
        <dbReference type="PROSITE-ProRule" id="PRU00042"/>
    </source>
</evidence>
<keyword evidence="1" id="KW-0862">Zinc</keyword>
<keyword evidence="1" id="KW-0863">Zinc-finger</keyword>
<dbReference type="Proteomes" id="UP000807469">
    <property type="component" value="Unassembled WGS sequence"/>
</dbReference>
<feature type="region of interest" description="Disordered" evidence="2">
    <location>
        <begin position="129"/>
        <end position="148"/>
    </location>
</feature>
<evidence type="ECO:0000313" key="4">
    <source>
        <dbReference type="EMBL" id="KAF9471661.1"/>
    </source>
</evidence>
<dbReference type="OrthoDB" id="3437960at2759"/>